<comment type="caution">
    <text evidence="1">The sequence shown here is derived from an EMBL/GenBank/DDBJ whole genome shotgun (WGS) entry which is preliminary data.</text>
</comment>
<feature type="non-terminal residue" evidence="1">
    <location>
        <position position="50"/>
    </location>
</feature>
<dbReference type="AlphaFoldDB" id="A0A8J4XFK5"/>
<reference evidence="1" key="1">
    <citation type="submission" date="2020-07" db="EMBL/GenBank/DDBJ databases">
        <title>Clarias magur genome sequencing, assembly and annotation.</title>
        <authorList>
            <person name="Kushwaha B."/>
            <person name="Kumar R."/>
            <person name="Das P."/>
            <person name="Joshi C.G."/>
            <person name="Kumar D."/>
            <person name="Nagpure N.S."/>
            <person name="Pandey M."/>
            <person name="Agarwal S."/>
            <person name="Srivastava S."/>
            <person name="Singh M."/>
            <person name="Sahoo L."/>
            <person name="Jayasankar P."/>
            <person name="Meher P.K."/>
            <person name="Koringa P.G."/>
            <person name="Iquebal M.A."/>
            <person name="Das S.P."/>
            <person name="Bit A."/>
            <person name="Patnaik S."/>
            <person name="Patel N."/>
            <person name="Shah T.M."/>
            <person name="Hinsu A."/>
            <person name="Jena J.K."/>
        </authorList>
    </citation>
    <scope>NUCLEOTIDE SEQUENCE</scope>
    <source>
        <strain evidence="1">CIFAMagur01</strain>
        <tissue evidence="1">Testis</tissue>
    </source>
</reference>
<accession>A0A8J4XFK5</accession>
<name>A0A8J4XFK5_CLAMG</name>
<gene>
    <name evidence="1" type="ORF">DAT39_005128</name>
</gene>
<keyword evidence="2" id="KW-1185">Reference proteome</keyword>
<feature type="non-terminal residue" evidence="1">
    <location>
        <position position="1"/>
    </location>
</feature>
<evidence type="ECO:0000313" key="2">
    <source>
        <dbReference type="Proteomes" id="UP000727407"/>
    </source>
</evidence>
<protein>
    <submittedName>
        <fullName evidence="1">Uncharacterized protein</fullName>
    </submittedName>
</protein>
<evidence type="ECO:0000313" key="1">
    <source>
        <dbReference type="EMBL" id="KAF5905070.1"/>
    </source>
</evidence>
<dbReference type="EMBL" id="QNUK01000048">
    <property type="protein sequence ID" value="KAF5905070.1"/>
    <property type="molecule type" value="Genomic_DNA"/>
</dbReference>
<organism evidence="1 2">
    <name type="scientific">Clarias magur</name>
    <name type="common">Asian catfish</name>
    <name type="synonym">Macropteronotus magur</name>
    <dbReference type="NCBI Taxonomy" id="1594786"/>
    <lineage>
        <taxon>Eukaryota</taxon>
        <taxon>Metazoa</taxon>
        <taxon>Chordata</taxon>
        <taxon>Craniata</taxon>
        <taxon>Vertebrata</taxon>
        <taxon>Euteleostomi</taxon>
        <taxon>Actinopterygii</taxon>
        <taxon>Neopterygii</taxon>
        <taxon>Teleostei</taxon>
        <taxon>Ostariophysi</taxon>
        <taxon>Siluriformes</taxon>
        <taxon>Clariidae</taxon>
        <taxon>Clarias</taxon>
    </lineage>
</organism>
<sequence>AACRCRDWSRPASLFTHDISRQGSKALKLPNSLNSTAFPWELELELRGEL</sequence>
<dbReference type="Proteomes" id="UP000727407">
    <property type="component" value="Unassembled WGS sequence"/>
</dbReference>
<proteinExistence type="predicted"/>